<dbReference type="Proteomes" id="UP001165065">
    <property type="component" value="Unassembled WGS sequence"/>
</dbReference>
<accession>A0A9W7GHW9</accession>
<evidence type="ECO:0000256" key="1">
    <source>
        <dbReference type="SAM" id="MobiDB-lite"/>
    </source>
</evidence>
<proteinExistence type="predicted"/>
<reference evidence="4" key="1">
    <citation type="journal article" date="2023" name="Commun. Biol.">
        <title>Genome analysis of Parmales, the sister group of diatoms, reveals the evolutionary specialization of diatoms from phago-mixotrophs to photoautotrophs.</title>
        <authorList>
            <person name="Ban H."/>
            <person name="Sato S."/>
            <person name="Yoshikawa S."/>
            <person name="Yamada K."/>
            <person name="Nakamura Y."/>
            <person name="Ichinomiya M."/>
            <person name="Sato N."/>
            <person name="Blanc-Mathieu R."/>
            <person name="Endo H."/>
            <person name="Kuwata A."/>
            <person name="Ogata H."/>
        </authorList>
    </citation>
    <scope>NUCLEOTIDE SEQUENCE [LARGE SCALE GENOMIC DNA]</scope>
</reference>
<feature type="transmembrane region" description="Helical" evidence="2">
    <location>
        <begin position="42"/>
        <end position="62"/>
    </location>
</feature>
<keyword evidence="2" id="KW-1133">Transmembrane helix</keyword>
<dbReference type="AlphaFoldDB" id="A0A9W7GHW9"/>
<dbReference type="OrthoDB" id="190146at2759"/>
<feature type="transmembrane region" description="Helical" evidence="2">
    <location>
        <begin position="69"/>
        <end position="92"/>
    </location>
</feature>
<sequence length="192" mass="19901">MDAGIIHDTPRLLSSLLGLTFLSSFCFFISACTVAGTANAGFNVLITSFIYLGYAVGGLYTITKSQSPISIGFLIGVSIMVTIDCLQNAIFWGQLANCTTAITVSEGVSLDIGTGVISHYTCHNVGGMKAVCAFAVINFLVGLCFTTSLIQGKDEIIDGGQGGGYDDVGPTGSIGYNQQGAYDNPPPSTADL</sequence>
<feature type="region of interest" description="Disordered" evidence="1">
    <location>
        <begin position="170"/>
        <end position="192"/>
    </location>
</feature>
<dbReference type="EMBL" id="BRYA01001533">
    <property type="protein sequence ID" value="GMI45066.1"/>
    <property type="molecule type" value="Genomic_DNA"/>
</dbReference>
<evidence type="ECO:0000256" key="2">
    <source>
        <dbReference type="SAM" id="Phobius"/>
    </source>
</evidence>
<keyword evidence="2" id="KW-0472">Membrane</keyword>
<keyword evidence="2" id="KW-0812">Transmembrane</keyword>
<protein>
    <submittedName>
        <fullName evidence="3">Uncharacterized protein</fullName>
    </submittedName>
</protein>
<gene>
    <name evidence="3" type="ORF">TrCOL_g140</name>
</gene>
<evidence type="ECO:0000313" key="4">
    <source>
        <dbReference type="Proteomes" id="UP001165065"/>
    </source>
</evidence>
<comment type="caution">
    <text evidence="3">The sequence shown here is derived from an EMBL/GenBank/DDBJ whole genome shotgun (WGS) entry which is preliminary data.</text>
</comment>
<feature type="transmembrane region" description="Helical" evidence="2">
    <location>
        <begin position="12"/>
        <end position="36"/>
    </location>
</feature>
<evidence type="ECO:0000313" key="3">
    <source>
        <dbReference type="EMBL" id="GMI45066.1"/>
    </source>
</evidence>
<organism evidence="3 4">
    <name type="scientific">Triparma columacea</name>
    <dbReference type="NCBI Taxonomy" id="722753"/>
    <lineage>
        <taxon>Eukaryota</taxon>
        <taxon>Sar</taxon>
        <taxon>Stramenopiles</taxon>
        <taxon>Ochrophyta</taxon>
        <taxon>Bolidophyceae</taxon>
        <taxon>Parmales</taxon>
        <taxon>Triparmaceae</taxon>
        <taxon>Triparma</taxon>
    </lineage>
</organism>
<keyword evidence="4" id="KW-1185">Reference proteome</keyword>
<name>A0A9W7GHW9_9STRA</name>